<organism evidence="4 5">
    <name type="scientific">Terrihabitans soli</name>
    <dbReference type="NCBI Taxonomy" id="708113"/>
    <lineage>
        <taxon>Bacteria</taxon>
        <taxon>Pseudomonadati</taxon>
        <taxon>Pseudomonadota</taxon>
        <taxon>Alphaproteobacteria</taxon>
        <taxon>Hyphomicrobiales</taxon>
        <taxon>Terrihabitans</taxon>
    </lineage>
</organism>
<evidence type="ECO:0000259" key="3">
    <source>
        <dbReference type="SMART" id="SM00062"/>
    </source>
</evidence>
<name>A0A6S6QKQ4_9HYPH</name>
<dbReference type="RefSeq" id="WP_222875511.1">
    <property type="nucleotide sequence ID" value="NZ_AP023361.1"/>
</dbReference>
<dbReference type="InterPro" id="IPR001638">
    <property type="entry name" value="Solute-binding_3/MltF_N"/>
</dbReference>
<evidence type="ECO:0000313" key="5">
    <source>
        <dbReference type="Proteomes" id="UP000515317"/>
    </source>
</evidence>
<feature type="chain" id="PRO_5027983570" evidence="2">
    <location>
        <begin position="22"/>
        <end position="278"/>
    </location>
</feature>
<protein>
    <submittedName>
        <fullName evidence="4">ABC transporter substrate-binding protein</fullName>
    </submittedName>
</protein>
<sequence length="278" mass="30251">MRSLRTALIVTSLLLPQLAEAVEPAVPVPDLRGTPAEILPDKKGPRRMVRFLTSSDYPPFQFLKPDQNPAGLNVDLARSICSELEFQCTIQALPWDDLLSALENGRADALIAGLRPTEELRAKADLTRPYFRLPARFAVARTAAQAEITPEALSAKKIAVVTGSAHEAYLKDFFAESEIVGFPDIAAARTALKDGKADAVFGDGVGLALWIGGTESGSCCSFAGGPYLESRYFGEGLTIAVRKGDQRLRQDLDKVLDELEEKGVLGDLYLRWFPLGIF</sequence>
<keyword evidence="1 2" id="KW-0732">Signal</keyword>
<evidence type="ECO:0000313" key="4">
    <source>
        <dbReference type="EMBL" id="BCJ91893.1"/>
    </source>
</evidence>
<feature type="signal peptide" evidence="2">
    <location>
        <begin position="1"/>
        <end position="21"/>
    </location>
</feature>
<gene>
    <name evidence="4" type="ORF">IZ6_26280</name>
</gene>
<dbReference type="PANTHER" id="PTHR35936:SF35">
    <property type="entry name" value="L-CYSTINE-BINDING PROTEIN TCYJ"/>
    <property type="match status" value="1"/>
</dbReference>
<proteinExistence type="predicted"/>
<dbReference type="Gene3D" id="3.40.190.10">
    <property type="entry name" value="Periplasmic binding protein-like II"/>
    <property type="match status" value="2"/>
</dbReference>
<dbReference type="PANTHER" id="PTHR35936">
    <property type="entry name" value="MEMBRANE-BOUND LYTIC MUREIN TRANSGLYCOSYLASE F"/>
    <property type="match status" value="1"/>
</dbReference>
<dbReference type="AlphaFoldDB" id="A0A6S6QKQ4"/>
<dbReference type="KEGG" id="tso:IZ6_26280"/>
<accession>A0A6S6QKQ4</accession>
<keyword evidence="5" id="KW-1185">Reference proteome</keyword>
<evidence type="ECO:0000256" key="2">
    <source>
        <dbReference type="SAM" id="SignalP"/>
    </source>
</evidence>
<dbReference type="Pfam" id="PF00497">
    <property type="entry name" value="SBP_bac_3"/>
    <property type="match status" value="1"/>
</dbReference>
<evidence type="ECO:0000256" key="1">
    <source>
        <dbReference type="ARBA" id="ARBA00022729"/>
    </source>
</evidence>
<dbReference type="SUPFAM" id="SSF53850">
    <property type="entry name" value="Periplasmic binding protein-like II"/>
    <property type="match status" value="1"/>
</dbReference>
<dbReference type="SMART" id="SM00062">
    <property type="entry name" value="PBPb"/>
    <property type="match status" value="1"/>
</dbReference>
<feature type="domain" description="Solute-binding protein family 3/N-terminal" evidence="3">
    <location>
        <begin position="48"/>
        <end position="276"/>
    </location>
</feature>
<dbReference type="Proteomes" id="UP000515317">
    <property type="component" value="Chromosome"/>
</dbReference>
<reference evidence="4 5" key="1">
    <citation type="submission" date="2020-08" db="EMBL/GenBank/DDBJ databases">
        <title>Genome sequence of Rhizobiales bacterium strain IZ6.</title>
        <authorList>
            <person name="Nakai R."/>
            <person name="Naganuma T."/>
        </authorList>
    </citation>
    <scope>NUCLEOTIDE SEQUENCE [LARGE SCALE GENOMIC DNA]</scope>
    <source>
        <strain evidence="4 5">IZ6</strain>
    </source>
</reference>
<dbReference type="EMBL" id="AP023361">
    <property type="protein sequence ID" value="BCJ91893.1"/>
    <property type="molecule type" value="Genomic_DNA"/>
</dbReference>